<keyword evidence="1" id="KW-0472">Membrane</keyword>
<protein>
    <submittedName>
        <fullName evidence="2">Uncharacterized protein</fullName>
    </submittedName>
</protein>
<reference evidence="2" key="1">
    <citation type="submission" date="2018-02" db="EMBL/GenBank/DDBJ databases">
        <title>Rhizophora mucronata_Transcriptome.</title>
        <authorList>
            <person name="Meera S.P."/>
            <person name="Sreeshan A."/>
            <person name="Augustine A."/>
        </authorList>
    </citation>
    <scope>NUCLEOTIDE SEQUENCE</scope>
    <source>
        <tissue evidence="2">Leaf</tissue>
    </source>
</reference>
<keyword evidence="1" id="KW-0812">Transmembrane</keyword>
<dbReference type="EMBL" id="GGEC01084256">
    <property type="protein sequence ID" value="MBX64740.1"/>
    <property type="molecule type" value="Transcribed_RNA"/>
</dbReference>
<name>A0A2P2QCL2_RHIMU</name>
<sequence length="47" mass="5185">MKNYEGVGSYVVATNLVHKVIGICCFVVLLILYSTIYLILKPVLKVG</sequence>
<evidence type="ECO:0000313" key="2">
    <source>
        <dbReference type="EMBL" id="MBX64740.1"/>
    </source>
</evidence>
<organism evidence="2">
    <name type="scientific">Rhizophora mucronata</name>
    <name type="common">Asiatic mangrove</name>
    <dbReference type="NCBI Taxonomy" id="61149"/>
    <lineage>
        <taxon>Eukaryota</taxon>
        <taxon>Viridiplantae</taxon>
        <taxon>Streptophyta</taxon>
        <taxon>Embryophyta</taxon>
        <taxon>Tracheophyta</taxon>
        <taxon>Spermatophyta</taxon>
        <taxon>Magnoliopsida</taxon>
        <taxon>eudicotyledons</taxon>
        <taxon>Gunneridae</taxon>
        <taxon>Pentapetalae</taxon>
        <taxon>rosids</taxon>
        <taxon>fabids</taxon>
        <taxon>Malpighiales</taxon>
        <taxon>Rhizophoraceae</taxon>
        <taxon>Rhizophora</taxon>
    </lineage>
</organism>
<accession>A0A2P2QCL2</accession>
<feature type="transmembrane region" description="Helical" evidence="1">
    <location>
        <begin position="20"/>
        <end position="40"/>
    </location>
</feature>
<proteinExistence type="predicted"/>
<evidence type="ECO:0000256" key="1">
    <source>
        <dbReference type="SAM" id="Phobius"/>
    </source>
</evidence>
<dbReference type="AlphaFoldDB" id="A0A2P2QCL2"/>
<keyword evidence="1" id="KW-1133">Transmembrane helix</keyword>